<keyword evidence="3" id="KW-1003">Cell membrane</keyword>
<feature type="transmembrane region" description="Helical" evidence="7">
    <location>
        <begin position="347"/>
        <end position="368"/>
    </location>
</feature>
<evidence type="ECO:0000256" key="2">
    <source>
        <dbReference type="ARBA" id="ARBA00022448"/>
    </source>
</evidence>
<dbReference type="PANTHER" id="PTHR43738">
    <property type="entry name" value="ABC TRANSPORTER, MEMBRANE PROTEIN"/>
    <property type="match status" value="1"/>
</dbReference>
<feature type="transmembrane region" description="Helical" evidence="7">
    <location>
        <begin position="20"/>
        <end position="45"/>
    </location>
</feature>
<keyword evidence="10" id="KW-1185">Reference proteome</keyword>
<feature type="transmembrane region" description="Helical" evidence="7">
    <location>
        <begin position="308"/>
        <end position="327"/>
    </location>
</feature>
<evidence type="ECO:0000256" key="1">
    <source>
        <dbReference type="ARBA" id="ARBA00004651"/>
    </source>
</evidence>
<feature type="transmembrane region" description="Helical" evidence="7">
    <location>
        <begin position="265"/>
        <end position="287"/>
    </location>
</feature>
<evidence type="ECO:0000313" key="10">
    <source>
        <dbReference type="Proteomes" id="UP001165986"/>
    </source>
</evidence>
<evidence type="ECO:0000256" key="4">
    <source>
        <dbReference type="ARBA" id="ARBA00022692"/>
    </source>
</evidence>
<dbReference type="Proteomes" id="UP001165986">
    <property type="component" value="Unassembled WGS sequence"/>
</dbReference>
<dbReference type="InterPro" id="IPR005891">
    <property type="entry name" value="DevC"/>
</dbReference>
<keyword evidence="5 7" id="KW-1133">Transmembrane helix</keyword>
<dbReference type="PIRSF" id="PIRSF031773">
    <property type="entry name" value="DevC"/>
    <property type="match status" value="1"/>
</dbReference>
<keyword evidence="2" id="KW-0813">Transport</keyword>
<evidence type="ECO:0000256" key="7">
    <source>
        <dbReference type="SAM" id="Phobius"/>
    </source>
</evidence>
<dbReference type="GO" id="GO:0005886">
    <property type="term" value="C:plasma membrane"/>
    <property type="evidence" value="ECO:0007669"/>
    <property type="project" value="UniProtKB-SubCell"/>
</dbReference>
<reference evidence="9" key="1">
    <citation type="submission" date="2019-07" db="EMBL/GenBank/DDBJ databases">
        <title>Toxilogical consequences of a new and cryptic species of cyanobacteria (Komarekiella delphini-convector) recovered from the epidermis of a bottlenose dolphin and 1500 ft. in the air.</title>
        <authorList>
            <person name="Brown A.O."/>
            <person name="Dvorak P."/>
            <person name="Villanueva C.D."/>
            <person name="Foss A.J."/>
            <person name="Garvey A.D."/>
            <person name="Gibson Q.A."/>
            <person name="Johansen J.R."/>
            <person name="Casamatta D.A."/>
        </authorList>
    </citation>
    <scope>NUCLEOTIDE SEQUENCE</scope>
    <source>
        <strain evidence="9">SJRDD-AB1</strain>
    </source>
</reference>
<protein>
    <submittedName>
        <fullName evidence="9">FtsX-like permease family protein</fullName>
    </submittedName>
</protein>
<evidence type="ECO:0000313" key="9">
    <source>
        <dbReference type="EMBL" id="MBD6619779.1"/>
    </source>
</evidence>
<proteinExistence type="predicted"/>
<accession>A0AA40T350</accession>
<keyword evidence="6 7" id="KW-0472">Membrane</keyword>
<gene>
    <name evidence="9" type="ORF">FNW02_29195</name>
</gene>
<organism evidence="9 10">
    <name type="scientific">Komarekiella delphini-convector SJRDD-AB1</name>
    <dbReference type="NCBI Taxonomy" id="2593771"/>
    <lineage>
        <taxon>Bacteria</taxon>
        <taxon>Bacillati</taxon>
        <taxon>Cyanobacteriota</taxon>
        <taxon>Cyanophyceae</taxon>
        <taxon>Nostocales</taxon>
        <taxon>Nostocaceae</taxon>
        <taxon>Komarekiella</taxon>
        <taxon>Komarekiella delphini-convector</taxon>
    </lineage>
</organism>
<dbReference type="AlphaFoldDB" id="A0AA40T350"/>
<sequence length="387" mass="43013">MTFKTPLAWLQLTKERGRFLSALVGIAFADMLMFMQLGFQLAGYYSQSAMHRHLKADLVLISSKTVSIQAMHSFSSRRLYQAQGVEGVKSISPLYISTLPDWKDPETGRSRIMYVMGFEPGQPVLDLPEVNQQLEVLKTPDVFLFDRVSRGDFVTRTAARLEQGESIAIEAAGRRTQLIGLFTLGATPIADGNLITSDLNFLRLFKNRQLGEIDVGLINLEPGTDAQRVLEALQENLPKDVRVLTKQRYVEFEKDYVVNSTPTGAIFNIGVAMGFIIGTVIMYQILYSEVTDHLAEYATLKARGYRDSYLLGVVYQEAIILSVLGYAPGFVMALGFYEFTSKLVKVAIFMTFSSAIQVFVLSVLMCCISGAIASRKLRAADPADIFS</sequence>
<dbReference type="InterPro" id="IPR051125">
    <property type="entry name" value="ABC-4/HrtB_transporter"/>
</dbReference>
<dbReference type="PANTHER" id="PTHR43738:SF1">
    <property type="entry name" value="HEMIN TRANSPORT SYSTEM PERMEASE PROTEIN HRTB-RELATED"/>
    <property type="match status" value="1"/>
</dbReference>
<comment type="subcellular location">
    <subcellularLocation>
        <location evidence="1">Cell membrane</location>
        <topology evidence="1">Multi-pass membrane protein</topology>
    </subcellularLocation>
</comment>
<dbReference type="Pfam" id="PF02687">
    <property type="entry name" value="FtsX"/>
    <property type="match status" value="1"/>
</dbReference>
<feature type="domain" description="ABC3 transporter permease C-terminal" evidence="8">
    <location>
        <begin position="270"/>
        <end position="381"/>
    </location>
</feature>
<dbReference type="RefSeq" id="WP_191760972.1">
    <property type="nucleotide sequence ID" value="NZ_VJXY01000047.1"/>
</dbReference>
<comment type="caution">
    <text evidence="9">The sequence shown here is derived from an EMBL/GenBank/DDBJ whole genome shotgun (WGS) entry which is preliminary data.</text>
</comment>
<evidence type="ECO:0000256" key="6">
    <source>
        <dbReference type="ARBA" id="ARBA00023136"/>
    </source>
</evidence>
<name>A0AA40T350_9NOST</name>
<evidence type="ECO:0000256" key="5">
    <source>
        <dbReference type="ARBA" id="ARBA00022989"/>
    </source>
</evidence>
<dbReference type="EMBL" id="VJXY01000047">
    <property type="protein sequence ID" value="MBD6619779.1"/>
    <property type="molecule type" value="Genomic_DNA"/>
</dbReference>
<dbReference type="InterPro" id="IPR003838">
    <property type="entry name" value="ABC3_permease_C"/>
</dbReference>
<evidence type="ECO:0000256" key="3">
    <source>
        <dbReference type="ARBA" id="ARBA00022475"/>
    </source>
</evidence>
<keyword evidence="4 7" id="KW-0812">Transmembrane</keyword>
<dbReference type="NCBIfam" id="TIGR01185">
    <property type="entry name" value="devC"/>
    <property type="match status" value="1"/>
</dbReference>
<evidence type="ECO:0000259" key="8">
    <source>
        <dbReference type="Pfam" id="PF02687"/>
    </source>
</evidence>